<evidence type="ECO:0000313" key="2">
    <source>
        <dbReference type="RefSeq" id="XP_055890504.1"/>
    </source>
</evidence>
<dbReference type="Gene3D" id="1.25.40.10">
    <property type="entry name" value="Tetratricopeptide repeat domain"/>
    <property type="match status" value="1"/>
</dbReference>
<evidence type="ECO:0000313" key="1">
    <source>
        <dbReference type="Proteomes" id="UP001165740"/>
    </source>
</evidence>
<dbReference type="InterPro" id="IPR011990">
    <property type="entry name" value="TPR-like_helical_dom_sf"/>
</dbReference>
<gene>
    <name evidence="2" type="primary">LOC129927183</name>
</gene>
<organism evidence="1 2">
    <name type="scientific">Biomphalaria glabrata</name>
    <name type="common">Bloodfluke planorb</name>
    <name type="synonym">Freshwater snail</name>
    <dbReference type="NCBI Taxonomy" id="6526"/>
    <lineage>
        <taxon>Eukaryota</taxon>
        <taxon>Metazoa</taxon>
        <taxon>Spiralia</taxon>
        <taxon>Lophotrochozoa</taxon>
        <taxon>Mollusca</taxon>
        <taxon>Gastropoda</taxon>
        <taxon>Heterobranchia</taxon>
        <taxon>Euthyneura</taxon>
        <taxon>Panpulmonata</taxon>
        <taxon>Hygrophila</taxon>
        <taxon>Lymnaeoidea</taxon>
        <taxon>Planorbidae</taxon>
        <taxon>Biomphalaria</taxon>
    </lineage>
</organism>
<protein>
    <submittedName>
        <fullName evidence="2">Uncharacterized protein LOC129927183</fullName>
    </submittedName>
</protein>
<dbReference type="SUPFAM" id="SSF48452">
    <property type="entry name" value="TPR-like"/>
    <property type="match status" value="1"/>
</dbReference>
<name>A0A9W3ATH6_BIOGL</name>
<reference evidence="2" key="1">
    <citation type="submission" date="2025-08" db="UniProtKB">
        <authorList>
            <consortium name="RefSeq"/>
        </authorList>
    </citation>
    <scope>IDENTIFICATION</scope>
</reference>
<proteinExistence type="predicted"/>
<accession>A0A9W3ATH6</accession>
<dbReference type="GeneID" id="129927183"/>
<dbReference type="OrthoDB" id="6162829at2759"/>
<sequence length="494" mass="57852">MKALSPNTPQWMESHLKDIPCSFNVGKAKLCIKKEECVGLEDLWVTTEFWYYLEDKLKHKRCTYIPDSWRKNLLTRLLVERGHVAEGLKINREVLSDTNNTNLPALANLAYISHLTNDLTTRDETLGQIELIKRTECHKTMAKSVIEYAYYFCQLSSDEKRFESIHKILQFLVNTSSISLLSSREKLSVLELFQKCCSLDDQLHKTFLEIFRDIVEGNCSKGCKAMAYLQLREFRQSARDQFDWPQEQTSYTDRALLRQAKRYGSKDDVVMYTLGLTYYHKDRRQAVSYLEESLQLNPSNPSAHYQLGKLYTHLANSWERNRKNRKNRPKVISTKSVQIGMELQAKLILYAGELRRYSDGNPWIVKSTKHFEQYLKTSRFLFPLDYYQVAFTYIQRGSYRLCLRMLKNCQDWKSKQLQIAVCILEAMAWAGQSGCRKSSLNSQSQIEKAVKLHHNIPQDQFLSDDEIRRLFEEIPKVEKNMKLDLTRSITDSQC</sequence>
<dbReference type="AlphaFoldDB" id="A0A9W3ATH6"/>
<dbReference type="Proteomes" id="UP001165740">
    <property type="component" value="Chromosome 7"/>
</dbReference>
<dbReference type="RefSeq" id="XP_055890504.1">
    <property type="nucleotide sequence ID" value="XM_056034529.1"/>
</dbReference>
<keyword evidence="1" id="KW-1185">Reference proteome</keyword>